<organism evidence="3 4">
    <name type="scientific">Actinomycetospora endophytica</name>
    <dbReference type="NCBI Taxonomy" id="2291215"/>
    <lineage>
        <taxon>Bacteria</taxon>
        <taxon>Bacillati</taxon>
        <taxon>Actinomycetota</taxon>
        <taxon>Actinomycetes</taxon>
        <taxon>Pseudonocardiales</taxon>
        <taxon>Pseudonocardiaceae</taxon>
        <taxon>Actinomycetospora</taxon>
    </lineage>
</organism>
<evidence type="ECO:0000313" key="4">
    <source>
        <dbReference type="Proteomes" id="UP001199469"/>
    </source>
</evidence>
<dbReference type="Proteomes" id="UP001199469">
    <property type="component" value="Unassembled WGS sequence"/>
</dbReference>
<keyword evidence="2" id="KW-0812">Transmembrane</keyword>
<gene>
    <name evidence="3" type="ORF">LQ327_16425</name>
</gene>
<reference evidence="3 4" key="1">
    <citation type="submission" date="2021-11" db="EMBL/GenBank/DDBJ databases">
        <title>Draft genome sequence of Actinomycetospora sp. SF1 isolated from the rhizosphere soil.</title>
        <authorList>
            <person name="Duangmal K."/>
            <person name="Chantavorakit T."/>
        </authorList>
    </citation>
    <scope>NUCLEOTIDE SEQUENCE [LARGE SCALE GENOMIC DNA]</scope>
    <source>
        <strain evidence="3 4">TBRC 5722</strain>
    </source>
</reference>
<dbReference type="RefSeq" id="WP_230735565.1">
    <property type="nucleotide sequence ID" value="NZ_JAJNDB010000003.1"/>
</dbReference>
<comment type="caution">
    <text evidence="3">The sequence shown here is derived from an EMBL/GenBank/DDBJ whole genome shotgun (WGS) entry which is preliminary data.</text>
</comment>
<name>A0ABS8P9Q3_9PSEU</name>
<evidence type="ECO:0000313" key="3">
    <source>
        <dbReference type="EMBL" id="MCD2194958.1"/>
    </source>
</evidence>
<evidence type="ECO:0000256" key="1">
    <source>
        <dbReference type="SAM" id="MobiDB-lite"/>
    </source>
</evidence>
<protein>
    <submittedName>
        <fullName evidence="3">Uncharacterized protein</fullName>
    </submittedName>
</protein>
<dbReference type="EMBL" id="JAJNDB010000003">
    <property type="protein sequence ID" value="MCD2194958.1"/>
    <property type="molecule type" value="Genomic_DNA"/>
</dbReference>
<keyword evidence="4" id="KW-1185">Reference proteome</keyword>
<keyword evidence="2" id="KW-0472">Membrane</keyword>
<keyword evidence="2" id="KW-1133">Transmembrane helix</keyword>
<proteinExistence type="predicted"/>
<sequence length="92" mass="9548">MSIGPIVWSIIAVLVALVVLALLLTGTLRAVGRTTTVLGAFTDLLSDRTGMLRARLAAVKVRIARLRGTGEPDDPASVDSAVTSPLSEGAHQ</sequence>
<feature type="transmembrane region" description="Helical" evidence="2">
    <location>
        <begin position="6"/>
        <end position="24"/>
    </location>
</feature>
<evidence type="ECO:0000256" key="2">
    <source>
        <dbReference type="SAM" id="Phobius"/>
    </source>
</evidence>
<accession>A0ABS8P9Q3</accession>
<feature type="region of interest" description="Disordered" evidence="1">
    <location>
        <begin position="68"/>
        <end position="92"/>
    </location>
</feature>